<gene>
    <name evidence="3" type="ORF">NSU_2306</name>
</gene>
<dbReference type="STRING" id="1088721.JI59_08565"/>
<dbReference type="Pfam" id="PF04909">
    <property type="entry name" value="Amidohydro_2"/>
    <property type="match status" value="1"/>
</dbReference>
<sequence length="392" mass="43560">MPEDASMLKEFVLEIPEQIGLPVAARRKPQAQSGEWPEGTRIVSADSHILESDLWIDRFPEHLKDQAPRMLFKDGGWDLSINGKSMTMEKQAADLCNTLECYPGFTDVDARIADLDIEGVEKELIFPQRLFGLIIFGEIANKEHVFGAYNEHIAEVCAKAPGRLYSVMVPSYWAPEKAEESVARCVELGARCLMVPIKPGNYESDGATIHYNDPRMDPLWAAIEASGLPVAFHIGESLPNDAPGKAGISGLMQFQGFRLNWGQLVFGGVFDRFPGLKAIFVEAGLSWIPGMLHDADLVYNSFAATVTPKLAHAPSWYWRNHCYATFMTDPAGLEMLHRIGPETALWSSDYPHQESTFGYTRSAIDAVFKATTVENAQMILGKTALKLFQMED</sequence>
<dbReference type="GO" id="GO:0005737">
    <property type="term" value="C:cytoplasm"/>
    <property type="evidence" value="ECO:0007669"/>
    <property type="project" value="TreeGrafter"/>
</dbReference>
<accession>G6ED85</accession>
<evidence type="ECO:0000313" key="4">
    <source>
        <dbReference type="Proteomes" id="UP000004030"/>
    </source>
</evidence>
<keyword evidence="1" id="KW-0456">Lyase</keyword>
<keyword evidence="4" id="KW-1185">Reference proteome</keyword>
<evidence type="ECO:0000259" key="2">
    <source>
        <dbReference type="Pfam" id="PF04909"/>
    </source>
</evidence>
<evidence type="ECO:0000313" key="3">
    <source>
        <dbReference type="EMBL" id="EHJ60684.1"/>
    </source>
</evidence>
<organism evidence="3 4">
    <name type="scientific">Novosphingobium pentaromativorans US6-1</name>
    <dbReference type="NCBI Taxonomy" id="1088721"/>
    <lineage>
        <taxon>Bacteria</taxon>
        <taxon>Pseudomonadati</taxon>
        <taxon>Pseudomonadota</taxon>
        <taxon>Alphaproteobacteria</taxon>
        <taxon>Sphingomonadales</taxon>
        <taxon>Sphingomonadaceae</taxon>
        <taxon>Novosphingobium</taxon>
    </lineage>
</organism>
<dbReference type="PATRIC" id="fig|1088721.3.peg.2284"/>
<feature type="domain" description="Amidohydrolase-related" evidence="2">
    <location>
        <begin position="126"/>
        <end position="388"/>
    </location>
</feature>
<dbReference type="Gene3D" id="3.20.20.140">
    <property type="entry name" value="Metal-dependent hydrolases"/>
    <property type="match status" value="1"/>
</dbReference>
<proteinExistence type="predicted"/>
<dbReference type="InterPro" id="IPR032466">
    <property type="entry name" value="Metal_Hydrolase"/>
</dbReference>
<dbReference type="PANTHER" id="PTHR21240">
    <property type="entry name" value="2-AMINO-3-CARBOXYLMUCONATE-6-SEMIALDEHYDE DECARBOXYLASE"/>
    <property type="match status" value="1"/>
</dbReference>
<dbReference type="OrthoDB" id="9799024at2"/>
<protein>
    <recommendedName>
        <fullName evidence="2">Amidohydrolase-related domain-containing protein</fullName>
    </recommendedName>
</protein>
<reference evidence="3 4" key="1">
    <citation type="journal article" date="2012" name="J. Bacteriol.">
        <title>Genome sequence of benzo(a)pyrene-degrading bacterium Novosphingobium pentaromativorans US6-1.</title>
        <authorList>
            <person name="Luo Y.R."/>
            <person name="Kang S.G."/>
            <person name="Kim S.J."/>
            <person name="Kim M.R."/>
            <person name="Li N."/>
            <person name="Lee J.H."/>
            <person name="Kwon K.K."/>
        </authorList>
    </citation>
    <scope>NUCLEOTIDE SEQUENCE [LARGE SCALE GENOMIC DNA]</scope>
    <source>
        <strain evidence="3 4">US6-1</strain>
    </source>
</reference>
<dbReference type="eggNOG" id="COG2159">
    <property type="taxonomic scope" value="Bacteria"/>
</dbReference>
<dbReference type="AlphaFoldDB" id="G6ED85"/>
<dbReference type="GO" id="GO:0016831">
    <property type="term" value="F:carboxy-lyase activity"/>
    <property type="evidence" value="ECO:0007669"/>
    <property type="project" value="InterPro"/>
</dbReference>
<dbReference type="InterPro" id="IPR006680">
    <property type="entry name" value="Amidohydro-rel"/>
</dbReference>
<dbReference type="GO" id="GO:0019748">
    <property type="term" value="P:secondary metabolic process"/>
    <property type="evidence" value="ECO:0007669"/>
    <property type="project" value="TreeGrafter"/>
</dbReference>
<dbReference type="InterPro" id="IPR032465">
    <property type="entry name" value="ACMSD"/>
</dbReference>
<dbReference type="PANTHER" id="PTHR21240:SF28">
    <property type="entry name" value="ISO-OROTATE DECARBOXYLASE (EUROFUNG)"/>
    <property type="match status" value="1"/>
</dbReference>
<comment type="caution">
    <text evidence="3">The sequence shown here is derived from an EMBL/GenBank/DDBJ whole genome shotgun (WGS) entry which is preliminary data.</text>
</comment>
<evidence type="ECO:0000256" key="1">
    <source>
        <dbReference type="ARBA" id="ARBA00023239"/>
    </source>
</evidence>
<dbReference type="SUPFAM" id="SSF51556">
    <property type="entry name" value="Metallo-dependent hydrolases"/>
    <property type="match status" value="1"/>
</dbReference>
<dbReference type="Proteomes" id="UP000004030">
    <property type="component" value="Unassembled WGS sequence"/>
</dbReference>
<dbReference type="EMBL" id="AGFM01000033">
    <property type="protein sequence ID" value="EHJ60684.1"/>
    <property type="molecule type" value="Genomic_DNA"/>
</dbReference>
<dbReference type="GO" id="GO:0016787">
    <property type="term" value="F:hydrolase activity"/>
    <property type="evidence" value="ECO:0007669"/>
    <property type="project" value="InterPro"/>
</dbReference>
<name>G6ED85_9SPHN</name>